<dbReference type="GO" id="GO:0005524">
    <property type="term" value="F:ATP binding"/>
    <property type="evidence" value="ECO:0007669"/>
    <property type="project" value="UniProtKB-UniRule"/>
</dbReference>
<accession>A0A1D6F9J8</accession>
<dbReference type="SMART" id="SM00220">
    <property type="entry name" value="S_TKc"/>
    <property type="match status" value="1"/>
</dbReference>
<dbReference type="AlphaFoldDB" id="A0A1D6F9J8"/>
<feature type="domain" description="Protein kinase" evidence="9">
    <location>
        <begin position="145"/>
        <end position="422"/>
    </location>
</feature>
<gene>
    <name evidence="10" type="ORF">ZEAMMB73_Zm00001d007889</name>
</gene>
<dbReference type="ExpressionAtlas" id="A0A1D6F9J8">
    <property type="expression patterns" value="baseline and differential"/>
</dbReference>
<evidence type="ECO:0000259" key="9">
    <source>
        <dbReference type="PROSITE" id="PS50011"/>
    </source>
</evidence>
<evidence type="ECO:0000256" key="8">
    <source>
        <dbReference type="SAM" id="MobiDB-lite"/>
    </source>
</evidence>
<dbReference type="EMBL" id="CM007648">
    <property type="protein sequence ID" value="ONM27815.1"/>
    <property type="molecule type" value="Genomic_DNA"/>
</dbReference>
<dbReference type="InterPro" id="IPR017441">
    <property type="entry name" value="Protein_kinase_ATP_BS"/>
</dbReference>
<dbReference type="InterPro" id="IPR000719">
    <property type="entry name" value="Prot_kinase_dom"/>
</dbReference>
<dbReference type="InterPro" id="IPR055900">
    <property type="entry name" value="DUF7477"/>
</dbReference>
<evidence type="ECO:0000313" key="10">
    <source>
        <dbReference type="EMBL" id="ONM27815.1"/>
    </source>
</evidence>
<evidence type="ECO:0000256" key="1">
    <source>
        <dbReference type="ARBA" id="ARBA00005926"/>
    </source>
</evidence>
<feature type="compositionally biased region" description="Polar residues" evidence="8">
    <location>
        <begin position="1"/>
        <end position="10"/>
    </location>
</feature>
<protein>
    <recommendedName>
        <fullName evidence="2">non-specific serine/threonine protein kinase</fullName>
        <ecNumber evidence="2">2.7.11.1</ecNumber>
    </recommendedName>
</protein>
<dbReference type="PROSITE" id="PS00108">
    <property type="entry name" value="PROTEIN_KINASE_ST"/>
    <property type="match status" value="1"/>
</dbReference>
<dbReference type="PaxDb" id="4577-GRMZM2G458035_P01"/>
<dbReference type="Gene3D" id="1.10.510.10">
    <property type="entry name" value="Transferase(Phosphotransferase) domain 1"/>
    <property type="match status" value="1"/>
</dbReference>
<dbReference type="EMBL" id="CM007648">
    <property type="protein sequence ID" value="ONM27817.1"/>
    <property type="molecule type" value="Genomic_DNA"/>
</dbReference>
<evidence type="ECO:0000256" key="4">
    <source>
        <dbReference type="ARBA" id="ARBA00022741"/>
    </source>
</evidence>
<feature type="region of interest" description="Disordered" evidence="8">
    <location>
        <begin position="1"/>
        <end position="66"/>
    </location>
</feature>
<dbReference type="PROSITE" id="PS50011">
    <property type="entry name" value="PROTEIN_KINASE_DOM"/>
    <property type="match status" value="1"/>
</dbReference>
<dbReference type="InterPro" id="IPR011009">
    <property type="entry name" value="Kinase-like_dom_sf"/>
</dbReference>
<evidence type="ECO:0000256" key="5">
    <source>
        <dbReference type="ARBA" id="ARBA00022777"/>
    </source>
</evidence>
<sequence>MPELRSNTRQARLRSKKLDDLQPGEPLAKPVSPALPSARKRAPTRAARGRKGAAGRGVPPAPKPRRKGVDIVVLEADPACETPLKAFKGLEVAAAAPKNLPLKQVAEVGVPKMNGESGEKIVGAEDESTATPVPERVQVGNSPEYITDRKLGKGGFGQVYVGRRVSGGAARTGPDAYEVALKFEHRNSKGCNYGPPYEWQVYNTLNGCYGIPSVHYKGRQGEYYILVMDMLGPSLWDVWNSMGQAMTPNMAACIAVESISILEKLHSKGFVHGDVKPENFLLGQPGSPEDKKLYLIDLGLASKWRENNGHHVDYDQRPDIFRGTIRYASVHAHLGRTGSRRDDLESLAYTLIFLIRGRLPWQGYQGDTKSFLVCKKKMATSPEMLCCYCPAPFKQFLEIVTNMKFDEEPNYAKLISLFDGLIEAPASRQIRIDGALKVGQKRGRLVADLEEDEQPKKKVRLGSPAAQWISVYNARRPMKQRYHYNVADSRLSQHIEKGNDDGLYISSVASSANLWALIMDAGTGFCSQVYELSPVFLHKDWIMEQWEKSYYITAIAGSSNGSSLVVMSKGLDLTFSCHCSGLHIDLPFPHYFPVVELDFLYPSEGIHRRWESGYRITSTAATNDQAAFILSMPKRKPMDETQETLRTSAFPSSHVKEKWAKNLYIASICFGRTVC</sequence>
<reference evidence="10" key="1">
    <citation type="submission" date="2015-12" db="EMBL/GenBank/DDBJ databases">
        <title>Update maize B73 reference genome by single molecule sequencing technologies.</title>
        <authorList>
            <consortium name="Maize Genome Sequencing Project"/>
            <person name="Ware D."/>
        </authorList>
    </citation>
    <scope>NUCLEOTIDE SEQUENCE [LARGE SCALE GENOMIC DNA]</scope>
    <source>
        <tissue evidence="10">Seedling</tissue>
    </source>
</reference>
<feature type="binding site" evidence="7">
    <location>
        <position position="182"/>
    </location>
    <ligand>
        <name>ATP</name>
        <dbReference type="ChEBI" id="CHEBI:30616"/>
    </ligand>
</feature>
<dbReference type="Pfam" id="PF00069">
    <property type="entry name" value="Pkinase"/>
    <property type="match status" value="1"/>
</dbReference>
<dbReference type="PANTHER" id="PTHR11909">
    <property type="entry name" value="CASEIN KINASE-RELATED"/>
    <property type="match status" value="1"/>
</dbReference>
<comment type="similarity">
    <text evidence="1">Belongs to the protein kinase superfamily. CK1 Ser/Thr protein kinase family. Casein kinase I subfamily.</text>
</comment>
<dbReference type="InterPro" id="IPR050235">
    <property type="entry name" value="CK1_Ser-Thr_kinase"/>
</dbReference>
<dbReference type="EC" id="2.7.11.1" evidence="2"/>
<dbReference type="InterPro" id="IPR008271">
    <property type="entry name" value="Ser/Thr_kinase_AS"/>
</dbReference>
<feature type="compositionally biased region" description="Basic residues" evidence="8">
    <location>
        <begin position="38"/>
        <end position="53"/>
    </location>
</feature>
<dbReference type="Pfam" id="PF24289">
    <property type="entry name" value="DUF7477"/>
    <property type="match status" value="2"/>
</dbReference>
<keyword evidence="6 7" id="KW-0067">ATP-binding</keyword>
<evidence type="ECO:0000256" key="6">
    <source>
        <dbReference type="ARBA" id="ARBA00022840"/>
    </source>
</evidence>
<dbReference type="CDD" id="cd14016">
    <property type="entry name" value="STKc_CK1"/>
    <property type="match status" value="1"/>
</dbReference>
<proteinExistence type="inferred from homology"/>
<organism evidence="10">
    <name type="scientific">Zea mays</name>
    <name type="common">Maize</name>
    <dbReference type="NCBI Taxonomy" id="4577"/>
    <lineage>
        <taxon>Eukaryota</taxon>
        <taxon>Viridiplantae</taxon>
        <taxon>Streptophyta</taxon>
        <taxon>Embryophyta</taxon>
        <taxon>Tracheophyta</taxon>
        <taxon>Spermatophyta</taxon>
        <taxon>Magnoliopsida</taxon>
        <taxon>Liliopsida</taxon>
        <taxon>Poales</taxon>
        <taxon>Poaceae</taxon>
        <taxon>PACMAD clade</taxon>
        <taxon>Panicoideae</taxon>
        <taxon>Andropogonodae</taxon>
        <taxon>Andropogoneae</taxon>
        <taxon>Tripsacinae</taxon>
        <taxon>Zea</taxon>
    </lineage>
</organism>
<dbReference type="EMBL" id="CM007648">
    <property type="protein sequence ID" value="ONM27812.1"/>
    <property type="molecule type" value="Genomic_DNA"/>
</dbReference>
<dbReference type="FunFam" id="1.10.510.10:FF:000236">
    <property type="entry name" value="Casein kinase 1-like protein"/>
    <property type="match status" value="1"/>
</dbReference>
<keyword evidence="4 7" id="KW-0547">Nucleotide-binding</keyword>
<evidence type="ECO:0000256" key="7">
    <source>
        <dbReference type="PROSITE-ProRule" id="PRU10141"/>
    </source>
</evidence>
<name>A0A1D6F9J8_MAIZE</name>
<evidence type="ECO:0000256" key="3">
    <source>
        <dbReference type="ARBA" id="ARBA00022679"/>
    </source>
</evidence>
<dbReference type="GO" id="GO:0004674">
    <property type="term" value="F:protein serine/threonine kinase activity"/>
    <property type="evidence" value="ECO:0007669"/>
    <property type="project" value="UniProtKB-EC"/>
</dbReference>
<evidence type="ECO:0000256" key="2">
    <source>
        <dbReference type="ARBA" id="ARBA00012513"/>
    </source>
</evidence>
<keyword evidence="5" id="KW-0418">Kinase</keyword>
<dbReference type="SUPFAM" id="SSF56112">
    <property type="entry name" value="Protein kinase-like (PK-like)"/>
    <property type="match status" value="1"/>
</dbReference>
<keyword evidence="3" id="KW-0808">Transferase</keyword>
<dbReference type="PROSITE" id="PS00107">
    <property type="entry name" value="PROTEIN_KINASE_ATP"/>
    <property type="match status" value="1"/>
</dbReference>